<dbReference type="GO" id="GO:0005886">
    <property type="term" value="C:plasma membrane"/>
    <property type="evidence" value="ECO:0007669"/>
    <property type="project" value="UniProtKB-SubCell"/>
</dbReference>
<dbReference type="PANTHER" id="PTHR12570:SF93">
    <property type="entry name" value="MAGNESIUM TRANSPORTER-RELATED"/>
    <property type="match status" value="1"/>
</dbReference>
<keyword evidence="4" id="KW-0406">Ion transport</keyword>
<comment type="subunit">
    <text evidence="4">Homodimer.</text>
</comment>
<keyword evidence="4" id="KW-1003">Cell membrane</keyword>
<keyword evidence="4" id="KW-0813">Transport</keyword>
<comment type="subcellular location">
    <subcellularLocation>
        <location evidence="4">Cell membrane</location>
        <topology evidence="4">Multi-pass membrane protein</topology>
    </subcellularLocation>
    <subcellularLocation>
        <location evidence="4">Early endosome</location>
    </subcellularLocation>
</comment>
<keyword evidence="4" id="KW-0460">Magnesium</keyword>
<dbReference type="EMBL" id="JBGMDY010000011">
    <property type="protein sequence ID" value="KAL2318507.1"/>
    <property type="molecule type" value="Genomic_DNA"/>
</dbReference>
<comment type="caution">
    <text evidence="4">Lacks conserved residue(s) required for the propagation of feature annotation.</text>
</comment>
<dbReference type="InterPro" id="IPR008521">
    <property type="entry name" value="Mg_trans_NIPA"/>
</dbReference>
<dbReference type="PANTHER" id="PTHR12570">
    <property type="match status" value="1"/>
</dbReference>
<keyword evidence="6" id="KW-1185">Reference proteome</keyword>
<keyword evidence="3 4" id="KW-0472">Membrane</keyword>
<gene>
    <name evidence="5" type="ORF">Fmac_032383</name>
</gene>
<dbReference type="GO" id="GO:0005769">
    <property type="term" value="C:early endosome"/>
    <property type="evidence" value="ECO:0007669"/>
    <property type="project" value="UniProtKB-SubCell"/>
</dbReference>
<dbReference type="AlphaFoldDB" id="A0ABD1L4T2"/>
<sequence>MKLREVISVKAIGNAIKLTLEGPNQVFYFQTWIFTMVAITCIIVQLNYLNMGFFERIIKDGETPEVGQVRGQEKGQSWWLSRRRRRLASGSRGVKGHDRERGEGPQVSAVPDIVVGVALEVALEGGCCGGSQVAVARGYGVRRRDRERGRYSLLPYLKTRSRQDATSLHIFLRWADILNPSLRSRSQTLPRVNREVRQKYFKFVDSNVRDWICARETSYGVLRPCR</sequence>
<keyword evidence="4" id="KW-0967">Endosome</keyword>
<dbReference type="GO" id="GO:0015095">
    <property type="term" value="F:magnesium ion transmembrane transporter activity"/>
    <property type="evidence" value="ECO:0007669"/>
    <property type="project" value="UniProtKB-UniRule"/>
</dbReference>
<evidence type="ECO:0000256" key="2">
    <source>
        <dbReference type="ARBA" id="ARBA00022989"/>
    </source>
</evidence>
<feature type="transmembrane region" description="Helical" evidence="4">
    <location>
        <begin position="27"/>
        <end position="49"/>
    </location>
</feature>
<reference evidence="5 6" key="1">
    <citation type="submission" date="2024-08" db="EMBL/GenBank/DDBJ databases">
        <title>Insights into the chromosomal genome structure of Flemingia macrophylla.</title>
        <authorList>
            <person name="Ding Y."/>
            <person name="Zhao Y."/>
            <person name="Bi W."/>
            <person name="Wu M."/>
            <person name="Zhao G."/>
            <person name="Gong Y."/>
            <person name="Li W."/>
            <person name="Zhang P."/>
        </authorList>
    </citation>
    <scope>NUCLEOTIDE SEQUENCE [LARGE SCALE GENOMIC DNA]</scope>
    <source>
        <strain evidence="5">DYQJB</strain>
        <tissue evidence="5">Leaf</tissue>
    </source>
</reference>
<evidence type="ECO:0000256" key="1">
    <source>
        <dbReference type="ARBA" id="ARBA00022692"/>
    </source>
</evidence>
<protein>
    <recommendedName>
        <fullName evidence="4">Probable magnesium transporter</fullName>
    </recommendedName>
</protein>
<evidence type="ECO:0000313" key="5">
    <source>
        <dbReference type="EMBL" id="KAL2318507.1"/>
    </source>
</evidence>
<proteinExistence type="inferred from homology"/>
<name>A0ABD1L4T2_9FABA</name>
<comment type="similarity">
    <text evidence="4">Belongs to the NIPA (TC 2.A.7) family.</text>
</comment>
<dbReference type="Proteomes" id="UP001603857">
    <property type="component" value="Unassembled WGS sequence"/>
</dbReference>
<evidence type="ECO:0000256" key="3">
    <source>
        <dbReference type="ARBA" id="ARBA00023136"/>
    </source>
</evidence>
<accession>A0ABD1L4T2</accession>
<dbReference type="Pfam" id="PF05653">
    <property type="entry name" value="Mg_trans_NIPA"/>
    <property type="match status" value="1"/>
</dbReference>
<evidence type="ECO:0000313" key="6">
    <source>
        <dbReference type="Proteomes" id="UP001603857"/>
    </source>
</evidence>
<evidence type="ECO:0000256" key="4">
    <source>
        <dbReference type="RuleBase" id="RU363078"/>
    </source>
</evidence>
<organism evidence="5 6">
    <name type="scientific">Flemingia macrophylla</name>
    <dbReference type="NCBI Taxonomy" id="520843"/>
    <lineage>
        <taxon>Eukaryota</taxon>
        <taxon>Viridiplantae</taxon>
        <taxon>Streptophyta</taxon>
        <taxon>Embryophyta</taxon>
        <taxon>Tracheophyta</taxon>
        <taxon>Spermatophyta</taxon>
        <taxon>Magnoliopsida</taxon>
        <taxon>eudicotyledons</taxon>
        <taxon>Gunneridae</taxon>
        <taxon>Pentapetalae</taxon>
        <taxon>rosids</taxon>
        <taxon>fabids</taxon>
        <taxon>Fabales</taxon>
        <taxon>Fabaceae</taxon>
        <taxon>Papilionoideae</taxon>
        <taxon>50 kb inversion clade</taxon>
        <taxon>NPAAA clade</taxon>
        <taxon>indigoferoid/millettioid clade</taxon>
        <taxon>Phaseoleae</taxon>
        <taxon>Flemingia</taxon>
    </lineage>
</organism>
<keyword evidence="2 4" id="KW-1133">Transmembrane helix</keyword>
<keyword evidence="1 4" id="KW-0812">Transmembrane</keyword>
<comment type="caution">
    <text evidence="5">The sequence shown here is derived from an EMBL/GenBank/DDBJ whole genome shotgun (WGS) entry which is preliminary data.</text>
</comment>
<comment type="function">
    <text evidence="4">Acts as a Mg(2+) transporter. Can also transport other divalent cations such as Fe(2+), Sr(2+), Ba(2+), Mn(2+) and Co(2+) but to a much less extent than Mg(2+).</text>
</comment>